<feature type="region of interest" description="Disordered" evidence="1">
    <location>
        <begin position="127"/>
        <end position="153"/>
    </location>
</feature>
<reference evidence="2" key="1">
    <citation type="submission" date="2025-08" db="UniProtKB">
        <authorList>
            <consortium name="Ensembl"/>
        </authorList>
    </citation>
    <scope>IDENTIFICATION</scope>
</reference>
<organism evidence="2 3">
    <name type="scientific">Sphenodon punctatus</name>
    <name type="common">Tuatara</name>
    <name type="synonym">Hatteria punctata</name>
    <dbReference type="NCBI Taxonomy" id="8508"/>
    <lineage>
        <taxon>Eukaryota</taxon>
        <taxon>Metazoa</taxon>
        <taxon>Chordata</taxon>
        <taxon>Craniata</taxon>
        <taxon>Vertebrata</taxon>
        <taxon>Euteleostomi</taxon>
        <taxon>Lepidosauria</taxon>
        <taxon>Sphenodontia</taxon>
        <taxon>Sphenodontidae</taxon>
        <taxon>Sphenodon</taxon>
    </lineage>
</organism>
<name>A0A8D0G5Q8_SPHPU</name>
<feature type="compositionally biased region" description="Basic and acidic residues" evidence="1">
    <location>
        <begin position="69"/>
        <end position="85"/>
    </location>
</feature>
<feature type="compositionally biased region" description="Polar residues" evidence="1">
    <location>
        <begin position="55"/>
        <end position="68"/>
    </location>
</feature>
<evidence type="ECO:0000313" key="2">
    <source>
        <dbReference type="Ensembl" id="ENSSPUP00000000678.1"/>
    </source>
</evidence>
<keyword evidence="3" id="KW-1185">Reference proteome</keyword>
<protein>
    <submittedName>
        <fullName evidence="2">Kinesin family member 20B</fullName>
    </submittedName>
</protein>
<dbReference type="Ensembl" id="ENSSPUT00000000719.1">
    <property type="protein sequence ID" value="ENSSPUP00000000678.1"/>
    <property type="gene ID" value="ENSSPUG00000000243.1"/>
</dbReference>
<accession>A0A8D0G5Q8</accession>
<gene>
    <name evidence="2" type="primary">KIF20B</name>
</gene>
<sequence>MEIQFTPLQPNKMEVKRQGSTSTITVKMPKTRRKRKSNEMDEGFVKSENEKNATAEVNTFSKSSSSTINKEEIDSTRSFKKDYPLRSKVSVSSTKSPRKKDGTLQKIGDFFQSSPTIIHSKAKKLIATISSPKSPEPHKENDLKPKRAKRKLYSTDISSPLDISGHLIVMDEKEKESDHLIIKRRLRKKPTK</sequence>
<reference evidence="2" key="2">
    <citation type="submission" date="2025-09" db="UniProtKB">
        <authorList>
            <consortium name="Ensembl"/>
        </authorList>
    </citation>
    <scope>IDENTIFICATION</scope>
</reference>
<proteinExistence type="predicted"/>
<dbReference type="Proteomes" id="UP000694392">
    <property type="component" value="Unplaced"/>
</dbReference>
<feature type="compositionally biased region" description="Basic and acidic residues" evidence="1">
    <location>
        <begin position="37"/>
        <end position="53"/>
    </location>
</feature>
<feature type="region of interest" description="Disordered" evidence="1">
    <location>
        <begin position="1"/>
        <end position="107"/>
    </location>
</feature>
<feature type="compositionally biased region" description="Basic and acidic residues" evidence="1">
    <location>
        <begin position="135"/>
        <end position="145"/>
    </location>
</feature>
<evidence type="ECO:0000313" key="3">
    <source>
        <dbReference type="Proteomes" id="UP000694392"/>
    </source>
</evidence>
<dbReference type="GeneTree" id="ENSGT00940000155989"/>
<dbReference type="AlphaFoldDB" id="A0A8D0G5Q8"/>
<evidence type="ECO:0000256" key="1">
    <source>
        <dbReference type="SAM" id="MobiDB-lite"/>
    </source>
</evidence>